<keyword evidence="4 6" id="KW-1133">Transmembrane helix</keyword>
<gene>
    <name evidence="7" type="ORF">NDM98_14265</name>
</gene>
<organism evidence="7 8">
    <name type="scientific">Alkalicoccobacillus plakortidis</name>
    <dbReference type="NCBI Taxonomy" id="444060"/>
    <lineage>
        <taxon>Bacteria</taxon>
        <taxon>Bacillati</taxon>
        <taxon>Bacillota</taxon>
        <taxon>Bacilli</taxon>
        <taxon>Bacillales</taxon>
        <taxon>Bacillaceae</taxon>
        <taxon>Alkalicoccobacillus</taxon>
    </lineage>
</organism>
<proteinExistence type="predicted"/>
<reference evidence="7" key="1">
    <citation type="submission" date="2022-06" db="EMBL/GenBank/DDBJ databases">
        <title>Alkalicoccobacillus porphyridii sp. nov., isolated from a marine red alga, Porphyridium purpureum and reclassification of Shouchella plakortidis and Shouchella gibsonii as Alkalicoccobacillus plakortidis comb. nov. and Alkalicoccobacillus gibsonii comb. nov.</title>
        <authorList>
            <person name="Kim K.H."/>
            <person name="Lee J.K."/>
            <person name="Han D.M."/>
            <person name="Baek J.H."/>
            <person name="Jeon C.O."/>
        </authorList>
    </citation>
    <scope>NUCLEOTIDE SEQUENCE</scope>
    <source>
        <strain evidence="7">DSM 19153</strain>
    </source>
</reference>
<feature type="transmembrane region" description="Helical" evidence="6">
    <location>
        <begin position="145"/>
        <end position="166"/>
    </location>
</feature>
<evidence type="ECO:0000256" key="3">
    <source>
        <dbReference type="ARBA" id="ARBA00022692"/>
    </source>
</evidence>
<keyword evidence="8" id="KW-1185">Reference proteome</keyword>
<keyword evidence="5 6" id="KW-0472">Membrane</keyword>
<comment type="caution">
    <text evidence="7">The sequence shown here is derived from an EMBL/GenBank/DDBJ whole genome shotgun (WGS) entry which is preliminary data.</text>
</comment>
<dbReference type="PANTHER" id="PTHR33545:SF5">
    <property type="entry name" value="UPF0750 MEMBRANE PROTEIN YITT"/>
    <property type="match status" value="1"/>
</dbReference>
<protein>
    <submittedName>
        <fullName evidence="7">YitT family protein</fullName>
    </submittedName>
</protein>
<dbReference type="Pfam" id="PF02588">
    <property type="entry name" value="YitT_membrane"/>
    <property type="match status" value="1"/>
</dbReference>
<feature type="transmembrane region" description="Helical" evidence="6">
    <location>
        <begin position="37"/>
        <end position="60"/>
    </location>
</feature>
<evidence type="ECO:0000256" key="5">
    <source>
        <dbReference type="ARBA" id="ARBA00023136"/>
    </source>
</evidence>
<comment type="subcellular location">
    <subcellularLocation>
        <location evidence="1">Cell membrane</location>
        <topology evidence="1">Multi-pass membrane protein</topology>
    </subcellularLocation>
</comment>
<dbReference type="EMBL" id="JAMQJY010000001">
    <property type="protein sequence ID" value="MCM2676522.1"/>
    <property type="molecule type" value="Genomic_DNA"/>
</dbReference>
<evidence type="ECO:0000256" key="1">
    <source>
        <dbReference type="ARBA" id="ARBA00004651"/>
    </source>
</evidence>
<dbReference type="PANTHER" id="PTHR33545">
    <property type="entry name" value="UPF0750 MEMBRANE PROTEIN YITT-RELATED"/>
    <property type="match status" value="1"/>
</dbReference>
<feature type="transmembrane region" description="Helical" evidence="6">
    <location>
        <begin position="95"/>
        <end position="116"/>
    </location>
</feature>
<accession>A0ABT0XL12</accession>
<keyword evidence="2" id="KW-1003">Cell membrane</keyword>
<evidence type="ECO:0000256" key="2">
    <source>
        <dbReference type="ARBA" id="ARBA00022475"/>
    </source>
</evidence>
<dbReference type="Proteomes" id="UP001203665">
    <property type="component" value="Unassembled WGS sequence"/>
</dbReference>
<dbReference type="RefSeq" id="WP_251608806.1">
    <property type="nucleotide sequence ID" value="NZ_JAMQJY010000001.1"/>
</dbReference>
<evidence type="ECO:0000256" key="4">
    <source>
        <dbReference type="ARBA" id="ARBA00022989"/>
    </source>
</evidence>
<keyword evidence="3 6" id="KW-0812">Transmembrane</keyword>
<dbReference type="InterPro" id="IPR051461">
    <property type="entry name" value="UPF0750_membrane"/>
</dbReference>
<feature type="transmembrane region" description="Helical" evidence="6">
    <location>
        <begin position="67"/>
        <end position="89"/>
    </location>
</feature>
<dbReference type="InterPro" id="IPR003740">
    <property type="entry name" value="YitT"/>
</dbReference>
<evidence type="ECO:0000313" key="7">
    <source>
        <dbReference type="EMBL" id="MCM2676522.1"/>
    </source>
</evidence>
<evidence type="ECO:0000313" key="8">
    <source>
        <dbReference type="Proteomes" id="UP001203665"/>
    </source>
</evidence>
<sequence length="206" mass="22538">MKRWTLIFIGCLLAAFGVVILKHSDLVTGGTAGLSLSIAYLSHLPFSFVFFLINIPFYLFSMLRMGLSFTVTTMLSVTMLSLLTGIDTWLPAFSIPYWAGAIAGGFVIGIGLSLLFKNSASLGGSNILALFLQKRYGFDPGKTNFVFDLMVVLTSLYTIGFIKGFFSVLSIAVTSRVISYYKNGYATKKPAVKKEFVLTRQASLSK</sequence>
<evidence type="ECO:0000256" key="6">
    <source>
        <dbReference type="SAM" id="Phobius"/>
    </source>
</evidence>
<name>A0ABT0XL12_9BACI</name>